<proteinExistence type="predicted"/>
<dbReference type="GeneID" id="70234688"/>
<feature type="compositionally biased region" description="Polar residues" evidence="1">
    <location>
        <begin position="25"/>
        <end position="36"/>
    </location>
</feature>
<organism evidence="2 3">
    <name type="scientific">Ogataea philodendri</name>
    <dbReference type="NCBI Taxonomy" id="1378263"/>
    <lineage>
        <taxon>Eukaryota</taxon>
        <taxon>Fungi</taxon>
        <taxon>Dikarya</taxon>
        <taxon>Ascomycota</taxon>
        <taxon>Saccharomycotina</taxon>
        <taxon>Pichiomycetes</taxon>
        <taxon>Pichiales</taxon>
        <taxon>Pichiaceae</taxon>
        <taxon>Ogataea</taxon>
    </lineage>
</organism>
<name>A0A9P8PBY1_9ASCO</name>
<feature type="region of interest" description="Disordered" evidence="1">
    <location>
        <begin position="1"/>
        <end position="153"/>
    </location>
</feature>
<feature type="compositionally biased region" description="Polar residues" evidence="1">
    <location>
        <begin position="127"/>
        <end position="147"/>
    </location>
</feature>
<comment type="caution">
    <text evidence="2">The sequence shown here is derived from an EMBL/GenBank/DDBJ whole genome shotgun (WGS) entry which is preliminary data.</text>
</comment>
<dbReference type="EMBL" id="JAEUBE010000158">
    <property type="protein sequence ID" value="KAH3668966.1"/>
    <property type="molecule type" value="Genomic_DNA"/>
</dbReference>
<feature type="region of interest" description="Disordered" evidence="1">
    <location>
        <begin position="263"/>
        <end position="306"/>
    </location>
</feature>
<dbReference type="AlphaFoldDB" id="A0A9P8PBY1"/>
<dbReference type="Proteomes" id="UP000769157">
    <property type="component" value="Unassembled WGS sequence"/>
</dbReference>
<evidence type="ECO:0000256" key="1">
    <source>
        <dbReference type="SAM" id="MobiDB-lite"/>
    </source>
</evidence>
<dbReference type="OrthoDB" id="299997at2759"/>
<feature type="region of interest" description="Disordered" evidence="1">
    <location>
        <begin position="710"/>
        <end position="733"/>
    </location>
</feature>
<dbReference type="RefSeq" id="XP_046063380.1">
    <property type="nucleotide sequence ID" value="XM_046203622.1"/>
</dbReference>
<keyword evidence="3" id="KW-1185">Reference proteome</keyword>
<feature type="compositionally biased region" description="Acidic residues" evidence="1">
    <location>
        <begin position="710"/>
        <end position="722"/>
    </location>
</feature>
<feature type="compositionally biased region" description="Polar residues" evidence="1">
    <location>
        <begin position="266"/>
        <end position="278"/>
    </location>
</feature>
<protein>
    <recommendedName>
        <fullName evidence="4">PH domain-containing protein</fullName>
    </recommendedName>
</protein>
<evidence type="ECO:0008006" key="4">
    <source>
        <dbReference type="Google" id="ProtNLM"/>
    </source>
</evidence>
<reference evidence="2" key="1">
    <citation type="journal article" date="2021" name="Open Biol.">
        <title>Shared evolutionary footprints suggest mitochondrial oxidative damage underlies multiple complex I losses in fungi.</title>
        <authorList>
            <person name="Schikora-Tamarit M.A."/>
            <person name="Marcet-Houben M."/>
            <person name="Nosek J."/>
            <person name="Gabaldon T."/>
        </authorList>
    </citation>
    <scope>NUCLEOTIDE SEQUENCE</scope>
    <source>
        <strain evidence="2">CBS6075</strain>
    </source>
</reference>
<sequence>MSKVGDSTKKFHVNASGLLGAESLDNLTSSLEKSFASSPRSSPSKPRKNRKETLMSPAKIQNPPPPVAPMFSPSHAEFSKKLGKLTEKLSFGSPRTAAPVVDPTTSPKPKYKGTTKPANPLPPPRLQESNRSPRSRDTPNSSIQGSPESKRKGSLHDRCVFCDLPLLSMLLYNPEATDPEGVIELVCAHSSHEKCLLLEMEFVNTAKIPPSEPSVANYFPSCPKCSSSVKAVPASQTIADQLITNILTVPMKKPEPIHSIPLFRQPGSQNSSANSSPRVLQRAKGDPWTPRGEILPHRHAKKPSRGSSISAVSSIISSVSVGVPFDPETLSSSAFDGSKIQSAWTSEFPIYLLRSKFLSELVLVQKQKMKSIKFDKPMIDSFGDLRLLDKLRLSQDGISWNECYCYLFERMFLTLDLDASRIGKLTIDQSLTSEIPSPTVVKFQTANATIHLTCSDSEVVEKWGVALANLNTEFPSGLITSTVKEDEFYPVLQFEDSKETRPPRKGVNPRFYESTINSLDFGHKPSKMVIVVNQLTPSPHSLVSIKNIVRSLSMVKIDISMVFTSSLHLNLGSKVLDTLEMLASDDGDDKELLLNKVDEYQNLLQVITPTADETKAHWEEDSMLGSTLNNILETDERHKDQDITTVVLSASSLSGLADLPTARNIFIEISTSPEMANGGKRASIFNVTGWEDAMEAICAYIGLEFDDSDFDNSSDDSDDEEAKEPLTLGDTEFLPEKIGDNTRWSTLLKSLDKALEETKGHK</sequence>
<feature type="compositionally biased region" description="Basic and acidic residues" evidence="1">
    <location>
        <begin position="77"/>
        <end position="87"/>
    </location>
</feature>
<gene>
    <name evidence="2" type="ORF">OGAPHI_002721</name>
</gene>
<reference evidence="2" key="2">
    <citation type="submission" date="2021-01" db="EMBL/GenBank/DDBJ databases">
        <authorList>
            <person name="Schikora-Tamarit M.A."/>
        </authorList>
    </citation>
    <scope>NUCLEOTIDE SEQUENCE</scope>
    <source>
        <strain evidence="2">CBS6075</strain>
    </source>
</reference>
<accession>A0A9P8PBY1</accession>
<evidence type="ECO:0000313" key="2">
    <source>
        <dbReference type="EMBL" id="KAH3668966.1"/>
    </source>
</evidence>
<evidence type="ECO:0000313" key="3">
    <source>
        <dbReference type="Proteomes" id="UP000769157"/>
    </source>
</evidence>